<dbReference type="InterPro" id="IPR009560">
    <property type="entry name" value="DUF1176"/>
</dbReference>
<organism evidence="1 2">
    <name type="scientific">Sphingomonas metalli</name>
    <dbReference type="NCBI Taxonomy" id="1779358"/>
    <lineage>
        <taxon>Bacteria</taxon>
        <taxon>Pseudomonadati</taxon>
        <taxon>Pseudomonadota</taxon>
        <taxon>Alphaproteobacteria</taxon>
        <taxon>Sphingomonadales</taxon>
        <taxon>Sphingomonadaceae</taxon>
        <taxon>Sphingomonas</taxon>
    </lineage>
</organism>
<gene>
    <name evidence="1" type="primary">rpfI</name>
    <name evidence="1" type="ORF">GCM10011380_19040</name>
</gene>
<proteinExistence type="predicted"/>
<dbReference type="EMBL" id="BMIH01000002">
    <property type="protein sequence ID" value="GGB29675.1"/>
    <property type="molecule type" value="Genomic_DNA"/>
</dbReference>
<keyword evidence="2" id="KW-1185">Reference proteome</keyword>
<reference evidence="1" key="2">
    <citation type="submission" date="2020-09" db="EMBL/GenBank/DDBJ databases">
        <authorList>
            <person name="Sun Q."/>
            <person name="Zhou Y."/>
        </authorList>
    </citation>
    <scope>NUCLEOTIDE SEQUENCE</scope>
    <source>
        <strain evidence="1">CGMCC 1.15330</strain>
    </source>
</reference>
<protein>
    <recommendedName>
        <fullName evidence="3">DUF1176 domain-containing protein</fullName>
    </recommendedName>
</protein>
<evidence type="ECO:0008006" key="3">
    <source>
        <dbReference type="Google" id="ProtNLM"/>
    </source>
</evidence>
<dbReference type="Pfam" id="PF06674">
    <property type="entry name" value="DUF1176"/>
    <property type="match status" value="1"/>
</dbReference>
<dbReference type="AlphaFoldDB" id="A0A916T2T8"/>
<sequence>MIASLVALTLAAAAPAGPKPGGVKTFTDWTVGCDNGAACQAVALVPESGSPDDYLMLVLNRDAGGAAARLSVPAPAAGSYRLTVNGRAIGTVSAKGDDGGTLALTRSMLDALAEGDRATLVDARGKSRAAASLKGLAAAMLYMDDRQGLVGTRSALRRPGNRVARAAAPALPVIVSPPASKARPRTIGVAVATRLIGRDNARCDYANGPVAPKAHRLDARHSLVVVDHPCGNGAYNLFSSLFVVDEAGKPSPARFDSTPGMGVDGTEDNVVVNGDWDPRERRLGSFAKGRGIGDCGDMQSFAWDGARFRLVEETVMGECRGSMDYIPVWRARVVVR</sequence>
<evidence type="ECO:0000313" key="1">
    <source>
        <dbReference type="EMBL" id="GGB29675.1"/>
    </source>
</evidence>
<name>A0A916T2T8_9SPHN</name>
<accession>A0A916T2T8</accession>
<comment type="caution">
    <text evidence="1">The sequence shown here is derived from an EMBL/GenBank/DDBJ whole genome shotgun (WGS) entry which is preliminary data.</text>
</comment>
<dbReference type="Proteomes" id="UP000623067">
    <property type="component" value="Unassembled WGS sequence"/>
</dbReference>
<dbReference type="RefSeq" id="WP_188658520.1">
    <property type="nucleotide sequence ID" value="NZ_BMIH01000002.1"/>
</dbReference>
<reference evidence="1" key="1">
    <citation type="journal article" date="2014" name="Int. J. Syst. Evol. Microbiol.">
        <title>Complete genome sequence of Corynebacterium casei LMG S-19264T (=DSM 44701T), isolated from a smear-ripened cheese.</title>
        <authorList>
            <consortium name="US DOE Joint Genome Institute (JGI-PGF)"/>
            <person name="Walter F."/>
            <person name="Albersmeier A."/>
            <person name="Kalinowski J."/>
            <person name="Ruckert C."/>
        </authorList>
    </citation>
    <scope>NUCLEOTIDE SEQUENCE</scope>
    <source>
        <strain evidence="1">CGMCC 1.15330</strain>
    </source>
</reference>
<evidence type="ECO:0000313" key="2">
    <source>
        <dbReference type="Proteomes" id="UP000623067"/>
    </source>
</evidence>